<keyword evidence="3 4" id="KW-0949">S-adenosyl-L-methionine</keyword>
<dbReference type="InterPro" id="IPR004556">
    <property type="entry name" value="HemK-like"/>
</dbReference>
<evidence type="ECO:0000259" key="5">
    <source>
        <dbReference type="Pfam" id="PF05175"/>
    </source>
</evidence>
<gene>
    <name evidence="4" type="primary">prmB</name>
    <name evidence="6" type="ORF">SAMN05216289_13217</name>
</gene>
<organism evidence="6 7">
    <name type="scientific">Dokdonella immobilis</name>
    <dbReference type="NCBI Taxonomy" id="578942"/>
    <lineage>
        <taxon>Bacteria</taxon>
        <taxon>Pseudomonadati</taxon>
        <taxon>Pseudomonadota</taxon>
        <taxon>Gammaproteobacteria</taxon>
        <taxon>Lysobacterales</taxon>
        <taxon>Rhodanobacteraceae</taxon>
        <taxon>Dokdonella</taxon>
    </lineage>
</organism>
<dbReference type="InterPro" id="IPR017127">
    <property type="entry name" value="Ribosome_uL3_MTase"/>
</dbReference>
<evidence type="ECO:0000256" key="2">
    <source>
        <dbReference type="ARBA" id="ARBA00022679"/>
    </source>
</evidence>
<dbReference type="GO" id="GO:0005829">
    <property type="term" value="C:cytosol"/>
    <property type="evidence" value="ECO:0007669"/>
    <property type="project" value="TreeGrafter"/>
</dbReference>
<dbReference type="PANTHER" id="PTHR47806:SF1">
    <property type="entry name" value="RIBOSOMAL PROTEIN UL3 GLUTAMINE METHYLTRANSFERASE"/>
    <property type="match status" value="1"/>
</dbReference>
<dbReference type="GO" id="GO:0032259">
    <property type="term" value="P:methylation"/>
    <property type="evidence" value="ECO:0007669"/>
    <property type="project" value="UniProtKB-KW"/>
</dbReference>
<keyword evidence="6" id="KW-0689">Ribosomal protein</keyword>
<dbReference type="STRING" id="578942.SAMN05216289_13217"/>
<dbReference type="AlphaFoldDB" id="A0A1I5A4K7"/>
<comment type="function">
    <text evidence="4">Methylates ribosomal protein uL3 on a specific glutamine residue.</text>
</comment>
<proteinExistence type="inferred from homology"/>
<dbReference type="InterPro" id="IPR007848">
    <property type="entry name" value="Small_mtfrase_dom"/>
</dbReference>
<dbReference type="EMBL" id="FOVF01000032">
    <property type="protein sequence ID" value="SFN57435.1"/>
    <property type="molecule type" value="Genomic_DNA"/>
</dbReference>
<name>A0A1I5A4K7_9GAMM</name>
<evidence type="ECO:0000313" key="6">
    <source>
        <dbReference type="EMBL" id="SFN57435.1"/>
    </source>
</evidence>
<dbReference type="Proteomes" id="UP000198575">
    <property type="component" value="Unassembled WGS sequence"/>
</dbReference>
<keyword evidence="2 4" id="KW-0808">Transferase</keyword>
<keyword evidence="6" id="KW-0687">Ribonucleoprotein</keyword>
<keyword evidence="1 4" id="KW-0489">Methyltransferase</keyword>
<dbReference type="Gene3D" id="1.10.8.10">
    <property type="entry name" value="DNA helicase RuvA subunit, C-terminal domain"/>
    <property type="match status" value="1"/>
</dbReference>
<dbReference type="InterPro" id="IPR029063">
    <property type="entry name" value="SAM-dependent_MTases_sf"/>
</dbReference>
<sequence>MVCTAAGDDRTAGRSPIVAAGWLDIGYPGLYFAAAPRIRAMTAELATIIDFIRYGASRFSAAGLTFGHSYDNAIDEATHLVLQSLHLPHDLSPAYGQARLTAEERKSVLALFERRVNERTPVAYLTGKAWFAGLEFLSDRRALVPRSPIAELIQAGFQPWLDDHEVARALDLCTGSGCIGIAMAAHNPDWQVDLIDISEPALALARENITYQDLGDRVRAIASDLFAAVEGERYDLIVSNPPYVTEAEFDALPAEYGHEPKLGLTAGSDGLDFALRILREAPDHLTEDGVLIVEVGESERALVELLPEVPFNWVEFNVGQMGVFVIDRADLVEYGDLIRSVAKR</sequence>
<dbReference type="PROSITE" id="PS00092">
    <property type="entry name" value="N6_MTASE"/>
    <property type="match status" value="1"/>
</dbReference>
<evidence type="ECO:0000256" key="1">
    <source>
        <dbReference type="ARBA" id="ARBA00022603"/>
    </source>
</evidence>
<evidence type="ECO:0000256" key="3">
    <source>
        <dbReference type="ARBA" id="ARBA00022691"/>
    </source>
</evidence>
<dbReference type="EC" id="2.1.1.298" evidence="4"/>
<dbReference type="CDD" id="cd02440">
    <property type="entry name" value="AdoMet_MTases"/>
    <property type="match status" value="1"/>
</dbReference>
<protein>
    <recommendedName>
        <fullName evidence="4">Ribosomal protein uL3 glutamine methyltransferase</fullName>
        <shortName evidence="4">uL3 MTase</shortName>
        <ecNumber evidence="4">2.1.1.298</ecNumber>
    </recommendedName>
    <alternativeName>
        <fullName evidence="4">N5-glutamine methyltransferase PrmB</fullName>
    </alternativeName>
</protein>
<dbReference type="Pfam" id="PF05175">
    <property type="entry name" value="MTS"/>
    <property type="match status" value="1"/>
</dbReference>
<dbReference type="HAMAP" id="MF_02125">
    <property type="entry name" value="L3_methyltr_PrmB"/>
    <property type="match status" value="1"/>
</dbReference>
<reference evidence="6 7" key="1">
    <citation type="submission" date="2016-10" db="EMBL/GenBank/DDBJ databases">
        <authorList>
            <person name="de Groot N.N."/>
        </authorList>
    </citation>
    <scope>NUCLEOTIDE SEQUENCE [LARGE SCALE GENOMIC DNA]</scope>
    <source>
        <strain evidence="6 7">CGMCC 1.7659</strain>
    </source>
</reference>
<dbReference type="Gene3D" id="3.40.50.150">
    <property type="entry name" value="Vaccinia Virus protein VP39"/>
    <property type="match status" value="1"/>
</dbReference>
<feature type="domain" description="Methyltransferase small" evidence="5">
    <location>
        <begin position="162"/>
        <end position="248"/>
    </location>
</feature>
<keyword evidence="7" id="KW-1185">Reference proteome</keyword>
<dbReference type="GO" id="GO:0003676">
    <property type="term" value="F:nucleic acid binding"/>
    <property type="evidence" value="ECO:0007669"/>
    <property type="project" value="InterPro"/>
</dbReference>
<dbReference type="InterPro" id="IPR002052">
    <property type="entry name" value="DNA_methylase_N6_adenine_CS"/>
</dbReference>
<comment type="catalytic activity">
    <reaction evidence="4">
        <text>L-glutaminyl-[ribosomal protein uL3] + S-adenosyl-L-methionine = N(5)-methyl-L-glutaminyl-[ribosomal protein uL3] + S-adenosyl-L-homocysteine + H(+)</text>
        <dbReference type="Rhea" id="RHEA:45020"/>
        <dbReference type="Rhea" id="RHEA-COMP:11063"/>
        <dbReference type="Rhea" id="RHEA-COMP:11064"/>
        <dbReference type="ChEBI" id="CHEBI:15378"/>
        <dbReference type="ChEBI" id="CHEBI:30011"/>
        <dbReference type="ChEBI" id="CHEBI:57856"/>
        <dbReference type="ChEBI" id="CHEBI:59789"/>
        <dbReference type="ChEBI" id="CHEBI:61891"/>
        <dbReference type="EC" id="2.1.1.298"/>
    </reaction>
</comment>
<comment type="similarity">
    <text evidence="4">Belongs to the protein N5-glutamine methyltransferase family. PrmB subfamily.</text>
</comment>
<evidence type="ECO:0000313" key="7">
    <source>
        <dbReference type="Proteomes" id="UP000198575"/>
    </source>
</evidence>
<dbReference type="SUPFAM" id="SSF53335">
    <property type="entry name" value="S-adenosyl-L-methionine-dependent methyltransferases"/>
    <property type="match status" value="1"/>
</dbReference>
<dbReference type="NCBIfam" id="TIGR00536">
    <property type="entry name" value="hemK_fam"/>
    <property type="match status" value="1"/>
</dbReference>
<dbReference type="GO" id="GO:0036009">
    <property type="term" value="F:protein-glutamine N-methyltransferase activity"/>
    <property type="evidence" value="ECO:0007669"/>
    <property type="project" value="UniProtKB-UniRule"/>
</dbReference>
<dbReference type="PANTHER" id="PTHR47806">
    <property type="entry name" value="50S RIBOSOMAL PROTEIN L3 GLUTAMINE METHYLTRANSFERASE"/>
    <property type="match status" value="1"/>
</dbReference>
<accession>A0A1I5A4K7</accession>
<dbReference type="NCBIfam" id="TIGR03533">
    <property type="entry name" value="L3_gln_methyl"/>
    <property type="match status" value="1"/>
</dbReference>
<dbReference type="GO" id="GO:0005840">
    <property type="term" value="C:ribosome"/>
    <property type="evidence" value="ECO:0007669"/>
    <property type="project" value="UniProtKB-KW"/>
</dbReference>
<evidence type="ECO:0000256" key="4">
    <source>
        <dbReference type="HAMAP-Rule" id="MF_02125"/>
    </source>
</evidence>
<dbReference type="PIRSF" id="PIRSF037167">
    <property type="entry name" value="Mtase_YfcB_prd"/>
    <property type="match status" value="1"/>
</dbReference>